<evidence type="ECO:0000256" key="2">
    <source>
        <dbReference type="PROSITE-ProRule" id="PRU00035"/>
    </source>
</evidence>
<dbReference type="SMART" id="SM00297">
    <property type="entry name" value="BROMO"/>
    <property type="match status" value="1"/>
</dbReference>
<dbReference type="OrthoDB" id="20839at2759"/>
<dbReference type="PROSITE" id="PS50014">
    <property type="entry name" value="BROMODOMAIN_2"/>
    <property type="match status" value="1"/>
</dbReference>
<dbReference type="EMBL" id="KN727077">
    <property type="protein sequence ID" value="KIH66545.1"/>
    <property type="molecule type" value="Genomic_DNA"/>
</dbReference>
<dbReference type="InterPro" id="IPR001487">
    <property type="entry name" value="Bromodomain"/>
</dbReference>
<gene>
    <name evidence="5" type="ORF">ANCDUO_03125</name>
</gene>
<evidence type="ECO:0000256" key="3">
    <source>
        <dbReference type="SAM" id="MobiDB-lite"/>
    </source>
</evidence>
<dbReference type="Pfam" id="PF00439">
    <property type="entry name" value="Bromodomain"/>
    <property type="match status" value="1"/>
</dbReference>
<dbReference type="CDD" id="cd04369">
    <property type="entry name" value="Bromodomain"/>
    <property type="match status" value="1"/>
</dbReference>
<keyword evidence="6" id="KW-1185">Reference proteome</keyword>
<dbReference type="Gene3D" id="1.20.920.10">
    <property type="entry name" value="Bromodomain-like"/>
    <property type="match status" value="1"/>
</dbReference>
<feature type="domain" description="Bromo" evidence="4">
    <location>
        <begin position="39"/>
        <end position="93"/>
    </location>
</feature>
<dbReference type="Proteomes" id="UP000054047">
    <property type="component" value="Unassembled WGS sequence"/>
</dbReference>
<dbReference type="PRINTS" id="PR00503">
    <property type="entry name" value="BROMODOMAIN"/>
</dbReference>
<proteinExistence type="predicted"/>
<evidence type="ECO:0000313" key="6">
    <source>
        <dbReference type="Proteomes" id="UP000054047"/>
    </source>
</evidence>
<keyword evidence="1 2" id="KW-0103">Bromodomain</keyword>
<evidence type="ECO:0000259" key="4">
    <source>
        <dbReference type="PROSITE" id="PS50014"/>
    </source>
</evidence>
<feature type="region of interest" description="Disordered" evidence="3">
    <location>
        <begin position="203"/>
        <end position="232"/>
    </location>
</feature>
<name>A0A0C2GYG5_9BILA</name>
<accession>A0A0C2GYG5</accession>
<dbReference type="InterPro" id="IPR051831">
    <property type="entry name" value="Bromodomain_contain_prot"/>
</dbReference>
<evidence type="ECO:0000256" key="1">
    <source>
        <dbReference type="ARBA" id="ARBA00023117"/>
    </source>
</evidence>
<feature type="region of interest" description="Disordered" evidence="3">
    <location>
        <begin position="149"/>
        <end position="181"/>
    </location>
</feature>
<dbReference type="InterPro" id="IPR036427">
    <property type="entry name" value="Bromodomain-like_sf"/>
</dbReference>
<dbReference type="PANTHER" id="PTHR22881">
    <property type="entry name" value="BROMODOMAIN CONTAINING PROTEIN"/>
    <property type="match status" value="1"/>
</dbReference>
<dbReference type="AlphaFoldDB" id="A0A0C2GYG5"/>
<dbReference type="SUPFAM" id="SSF47370">
    <property type="entry name" value="Bromodomain"/>
    <property type="match status" value="1"/>
</dbReference>
<reference evidence="5 6" key="1">
    <citation type="submission" date="2013-12" db="EMBL/GenBank/DDBJ databases">
        <title>Draft genome of the parsitic nematode Ancylostoma duodenale.</title>
        <authorList>
            <person name="Mitreva M."/>
        </authorList>
    </citation>
    <scope>NUCLEOTIDE SEQUENCE [LARGE SCALE GENOMIC DNA]</scope>
    <source>
        <strain evidence="5 6">Zhejiang</strain>
    </source>
</reference>
<evidence type="ECO:0000313" key="5">
    <source>
        <dbReference type="EMBL" id="KIH66545.1"/>
    </source>
</evidence>
<protein>
    <submittedName>
        <fullName evidence="5">Bromodomain protein</fullName>
    </submittedName>
</protein>
<organism evidence="5 6">
    <name type="scientific">Ancylostoma duodenale</name>
    <dbReference type="NCBI Taxonomy" id="51022"/>
    <lineage>
        <taxon>Eukaryota</taxon>
        <taxon>Metazoa</taxon>
        <taxon>Ecdysozoa</taxon>
        <taxon>Nematoda</taxon>
        <taxon>Chromadorea</taxon>
        <taxon>Rhabditida</taxon>
        <taxon>Rhabditina</taxon>
        <taxon>Rhabditomorpha</taxon>
        <taxon>Strongyloidea</taxon>
        <taxon>Ancylostomatidae</taxon>
        <taxon>Ancylostomatinae</taxon>
        <taxon>Ancylostoma</taxon>
    </lineage>
</organism>
<sequence length="331" mass="37150">MLMSALLKPVSLVLEEILDRLSEKDKEKVFAAPVTLDGYKDYIKHPMDLSTMRKKVEKGKYDPFTDSIAALRTDVLLMTDNCEKFNVENSYFLQYGRKFRKIALQLLDKEEDRERTLEKLLSCEPEESILAEVSRVGLYDVLEADISKEESEQESDLDKKKRTHRPREAKDSGVSSTAESKQVGGLGLGSFLAPNVLSGGLFTINGSTSKTKRRTSPVDKTPSHKRRKKETLSCTSLRQSPITSFLSPSPLTGRRSIVRQNGTAPLMAFRNNSVKRGWYSSRDVRYLNTSGDNMSSLSSFKLAMKWQVFFIIVVVQSETGCTFCGVANLCG</sequence>
<dbReference type="PANTHER" id="PTHR22881:SF27">
    <property type="entry name" value="BROMODOMAIN CONTAINING 7_9"/>
    <property type="match status" value="1"/>
</dbReference>